<accession>A0A1X9YXH9</accession>
<dbReference type="EMBL" id="CP021235">
    <property type="protein sequence ID" value="ARS37569.1"/>
    <property type="molecule type" value="Genomic_DNA"/>
</dbReference>
<keyword evidence="3" id="KW-1185">Reference proteome</keyword>
<dbReference type="SUPFAM" id="SSF81593">
    <property type="entry name" value="Nucleotidyltransferase substrate binding subunit/domain"/>
    <property type="match status" value="1"/>
</dbReference>
<reference evidence="3" key="1">
    <citation type="submission" date="2017-05" db="EMBL/GenBank/DDBJ databases">
        <authorList>
            <person name="Ray J."/>
            <person name="Price M."/>
            <person name="Deutschbauer A."/>
        </authorList>
    </citation>
    <scope>NUCLEOTIDE SEQUENCE [LARGE SCALE GENOMIC DNA]</scope>
    <source>
        <strain evidence="3">DSM 19842</strain>
    </source>
</reference>
<evidence type="ECO:0000313" key="2">
    <source>
        <dbReference type="EMBL" id="ARS37569.1"/>
    </source>
</evidence>
<organism evidence="2 3">
    <name type="scientific">Pontibacter actiniarum</name>
    <dbReference type="NCBI Taxonomy" id="323450"/>
    <lineage>
        <taxon>Bacteria</taxon>
        <taxon>Pseudomonadati</taxon>
        <taxon>Bacteroidota</taxon>
        <taxon>Cytophagia</taxon>
        <taxon>Cytophagales</taxon>
        <taxon>Hymenobacteraceae</taxon>
        <taxon>Pontibacter</taxon>
    </lineage>
</organism>
<dbReference type="STRING" id="709015.GCA_000472485_04085"/>
<dbReference type="InterPro" id="IPR007842">
    <property type="entry name" value="HEPN_dom"/>
</dbReference>
<dbReference type="SMART" id="SM00748">
    <property type="entry name" value="HEPN"/>
    <property type="match status" value="1"/>
</dbReference>
<dbReference type="AlphaFoldDB" id="A0A1X9YXH9"/>
<dbReference type="Gene3D" id="1.20.120.330">
    <property type="entry name" value="Nucleotidyltransferases domain 2"/>
    <property type="match status" value="1"/>
</dbReference>
<dbReference type="OrthoDB" id="893871at2"/>
<evidence type="ECO:0000259" key="1">
    <source>
        <dbReference type="PROSITE" id="PS50910"/>
    </source>
</evidence>
<sequence>METVWRGSEAEEALGFLAPPELNGDVAQIISFLAETVQPEKIFLLHPPDLDGESEAGYVDLVVVLPCKPHIRFAEHQGLVEFASLRHRQVTCSLHRSDAVRAALEKGHVFYSLCCRPEKLVYDNNSEAYPQTPKHLWQGIAARASKTFEVSYGRAQSFYACACQRREIEDDAIMPFLLHQAVELTYRAVLLSLMEKETHTHSIKALIKHSRRVAPQLAAVFPRDTPEERQLVHLLEESYLKARYDQDFSVGKATVELLFRRVQLLQHTARLVFEQKLKACIELS</sequence>
<dbReference type="Proteomes" id="UP000266292">
    <property type="component" value="Chromosome"/>
</dbReference>
<proteinExistence type="predicted"/>
<dbReference type="RefSeq" id="WP_025609240.1">
    <property type="nucleotide sequence ID" value="NZ_CP021235.1"/>
</dbReference>
<dbReference type="KEGG" id="pact:CA264_20245"/>
<dbReference type="Pfam" id="PF05168">
    <property type="entry name" value="HEPN"/>
    <property type="match status" value="1"/>
</dbReference>
<dbReference type="PROSITE" id="PS50910">
    <property type="entry name" value="HEPN"/>
    <property type="match status" value="1"/>
</dbReference>
<gene>
    <name evidence="2" type="ORF">CA264_20245</name>
</gene>
<protein>
    <recommendedName>
        <fullName evidence="1">HEPN domain-containing protein</fullName>
    </recommendedName>
</protein>
<evidence type="ECO:0000313" key="3">
    <source>
        <dbReference type="Proteomes" id="UP000266292"/>
    </source>
</evidence>
<feature type="domain" description="HEPN" evidence="1">
    <location>
        <begin position="152"/>
        <end position="272"/>
    </location>
</feature>
<name>A0A1X9YXH9_9BACT</name>